<dbReference type="PANTHER" id="PTHR42850">
    <property type="entry name" value="METALLOPHOSPHOESTERASE"/>
    <property type="match status" value="1"/>
</dbReference>
<dbReference type="Gene3D" id="3.60.21.10">
    <property type="match status" value="1"/>
</dbReference>
<reference evidence="2" key="1">
    <citation type="submission" date="2020-10" db="EMBL/GenBank/DDBJ databases">
        <authorList>
            <person name="Castelo-Branco R."/>
            <person name="Eusebio N."/>
            <person name="Adriana R."/>
            <person name="Vieira A."/>
            <person name="Brugerolle De Fraissinette N."/>
            <person name="Rezende De Castro R."/>
            <person name="Schneider M.P."/>
            <person name="Vasconcelos V."/>
            <person name="Leao P.N."/>
        </authorList>
    </citation>
    <scope>NUCLEOTIDE SEQUENCE</scope>
    <source>
        <strain evidence="2">LEGE 11467</strain>
    </source>
</reference>
<feature type="domain" description="Calcineurin-like phosphoesterase" evidence="1">
    <location>
        <begin position="6"/>
        <end position="169"/>
    </location>
</feature>
<dbReference type="RefSeq" id="WP_264320229.1">
    <property type="nucleotide sequence ID" value="NZ_JADEXN010000045.1"/>
</dbReference>
<accession>A0A928VTH3</accession>
<dbReference type="PANTHER" id="PTHR42850:SF4">
    <property type="entry name" value="ZINC-DEPENDENT ENDOPOLYPHOSPHATASE"/>
    <property type="match status" value="1"/>
</dbReference>
<evidence type="ECO:0000313" key="2">
    <source>
        <dbReference type="EMBL" id="MBE9039972.1"/>
    </source>
</evidence>
<sequence>MTQRRIVIGDVHGHYEGLVQLLEEIAPGTDDRVYFLGDLIDRGPQSRQVVELVMNSPYQSLLGNHEQMMLGAFPNGTIDYPALQAWLCGGGLATIESYPDRCIDAAHLEWMQSLPIYLDLGDLWLAHAGVDPKLKPEEQTARESCWIRHEFHSHPEPYFRNKLIITGHTITFTLPNIQPGQLAAGPGWLGIDTGAYSPKSGWLTAFDVTYQRVYQVNVFERRARTKTLEQAISLVNPAEVGPRKSSPILRSSISVA</sequence>
<evidence type="ECO:0000313" key="3">
    <source>
        <dbReference type="Proteomes" id="UP000621799"/>
    </source>
</evidence>
<name>A0A928VTH3_9CYAN</name>
<dbReference type="EMBL" id="JADEXN010000045">
    <property type="protein sequence ID" value="MBE9039972.1"/>
    <property type="molecule type" value="Genomic_DNA"/>
</dbReference>
<dbReference type="Pfam" id="PF00149">
    <property type="entry name" value="Metallophos"/>
    <property type="match status" value="1"/>
</dbReference>
<dbReference type="Proteomes" id="UP000621799">
    <property type="component" value="Unassembled WGS sequence"/>
</dbReference>
<proteinExistence type="predicted"/>
<dbReference type="AlphaFoldDB" id="A0A928VTH3"/>
<dbReference type="GO" id="GO:0110154">
    <property type="term" value="P:RNA decapping"/>
    <property type="evidence" value="ECO:0007669"/>
    <property type="project" value="TreeGrafter"/>
</dbReference>
<dbReference type="GO" id="GO:0016791">
    <property type="term" value="F:phosphatase activity"/>
    <property type="evidence" value="ECO:0007669"/>
    <property type="project" value="TreeGrafter"/>
</dbReference>
<evidence type="ECO:0000259" key="1">
    <source>
        <dbReference type="Pfam" id="PF00149"/>
    </source>
</evidence>
<dbReference type="CDD" id="cd00144">
    <property type="entry name" value="MPP_PPP_family"/>
    <property type="match status" value="1"/>
</dbReference>
<comment type="caution">
    <text evidence="2">The sequence shown here is derived from an EMBL/GenBank/DDBJ whole genome shotgun (WGS) entry which is preliminary data.</text>
</comment>
<organism evidence="2 3">
    <name type="scientific">Zarconia navalis LEGE 11467</name>
    <dbReference type="NCBI Taxonomy" id="1828826"/>
    <lineage>
        <taxon>Bacteria</taxon>
        <taxon>Bacillati</taxon>
        <taxon>Cyanobacteriota</taxon>
        <taxon>Cyanophyceae</taxon>
        <taxon>Oscillatoriophycideae</taxon>
        <taxon>Oscillatoriales</taxon>
        <taxon>Oscillatoriales incertae sedis</taxon>
        <taxon>Zarconia</taxon>
        <taxon>Zarconia navalis</taxon>
    </lineage>
</organism>
<dbReference type="GO" id="GO:0005737">
    <property type="term" value="C:cytoplasm"/>
    <property type="evidence" value="ECO:0007669"/>
    <property type="project" value="TreeGrafter"/>
</dbReference>
<keyword evidence="3" id="KW-1185">Reference proteome</keyword>
<dbReference type="InterPro" id="IPR029052">
    <property type="entry name" value="Metallo-depent_PP-like"/>
</dbReference>
<protein>
    <submittedName>
        <fullName evidence="2">Serine/threonine protein phosphatase</fullName>
    </submittedName>
</protein>
<dbReference type="SUPFAM" id="SSF56300">
    <property type="entry name" value="Metallo-dependent phosphatases"/>
    <property type="match status" value="1"/>
</dbReference>
<dbReference type="InterPro" id="IPR050126">
    <property type="entry name" value="Ap4A_hydrolase"/>
</dbReference>
<dbReference type="GO" id="GO:0008803">
    <property type="term" value="F:bis(5'-nucleosyl)-tetraphosphatase (symmetrical) activity"/>
    <property type="evidence" value="ECO:0007669"/>
    <property type="project" value="TreeGrafter"/>
</dbReference>
<dbReference type="InterPro" id="IPR004843">
    <property type="entry name" value="Calcineurin-like_PHP"/>
</dbReference>
<gene>
    <name evidence="2" type="ORF">IQ235_04090</name>
</gene>